<keyword evidence="1" id="KW-0479">Metal-binding</keyword>
<evidence type="ECO:0000259" key="5">
    <source>
        <dbReference type="PROSITE" id="PS50199"/>
    </source>
</evidence>
<dbReference type="InterPro" id="IPR036443">
    <property type="entry name" value="Znf_RanBP2_sf"/>
</dbReference>
<dbReference type="InterPro" id="IPR001876">
    <property type="entry name" value="Znf_RanBP2"/>
</dbReference>
<dbReference type="PROSITE" id="PS50199">
    <property type="entry name" value="ZF_RANBP2_2"/>
    <property type="match status" value="1"/>
</dbReference>
<dbReference type="AlphaFoldDB" id="A0A9N9Q147"/>
<dbReference type="SMART" id="SM00547">
    <property type="entry name" value="ZnF_RBZ"/>
    <property type="match status" value="1"/>
</dbReference>
<dbReference type="PROSITE" id="PS01358">
    <property type="entry name" value="ZF_RANBP2_1"/>
    <property type="match status" value="1"/>
</dbReference>
<keyword evidence="2 4" id="KW-0863">Zinc-finger</keyword>
<reference evidence="6" key="1">
    <citation type="submission" date="2021-07" db="EMBL/GenBank/DDBJ databases">
        <authorList>
            <person name="Durling M."/>
        </authorList>
    </citation>
    <scope>NUCLEOTIDE SEQUENCE</scope>
</reference>
<proteinExistence type="predicted"/>
<feature type="domain" description="RanBP2-type" evidence="5">
    <location>
        <begin position="74"/>
        <end position="103"/>
    </location>
</feature>
<evidence type="ECO:0000313" key="6">
    <source>
        <dbReference type="EMBL" id="CAG8975705.1"/>
    </source>
</evidence>
<evidence type="ECO:0000256" key="1">
    <source>
        <dbReference type="ARBA" id="ARBA00022723"/>
    </source>
</evidence>
<evidence type="ECO:0000256" key="2">
    <source>
        <dbReference type="ARBA" id="ARBA00022771"/>
    </source>
</evidence>
<dbReference type="GO" id="GO:0008270">
    <property type="term" value="F:zinc ion binding"/>
    <property type="evidence" value="ECO:0007669"/>
    <property type="project" value="UniProtKB-KW"/>
</dbReference>
<keyword evidence="3" id="KW-0862">Zinc</keyword>
<evidence type="ECO:0000313" key="7">
    <source>
        <dbReference type="Proteomes" id="UP000701801"/>
    </source>
</evidence>
<keyword evidence="7" id="KW-1185">Reference proteome</keyword>
<dbReference type="Gene3D" id="4.10.1060.10">
    <property type="entry name" value="Zinc finger, RanBP2-type"/>
    <property type="match status" value="1"/>
</dbReference>
<accession>A0A9N9Q147</accession>
<dbReference type="Pfam" id="PF00641">
    <property type="entry name" value="Zn_ribbon_RanBP"/>
    <property type="match status" value="1"/>
</dbReference>
<dbReference type="EMBL" id="CAJVRM010000148">
    <property type="protein sequence ID" value="CAG8975705.1"/>
    <property type="molecule type" value="Genomic_DNA"/>
</dbReference>
<evidence type="ECO:0000256" key="3">
    <source>
        <dbReference type="ARBA" id="ARBA00022833"/>
    </source>
</evidence>
<evidence type="ECO:0000256" key="4">
    <source>
        <dbReference type="PROSITE-ProRule" id="PRU00322"/>
    </source>
</evidence>
<comment type="caution">
    <text evidence="6">The sequence shown here is derived from an EMBL/GenBank/DDBJ whole genome shotgun (WGS) entry which is preliminary data.</text>
</comment>
<dbReference type="SUPFAM" id="SSF90209">
    <property type="entry name" value="Ran binding protein zinc finger-like"/>
    <property type="match status" value="1"/>
</dbReference>
<dbReference type="OrthoDB" id="294702at2759"/>
<dbReference type="Proteomes" id="UP000701801">
    <property type="component" value="Unassembled WGS sequence"/>
</dbReference>
<protein>
    <recommendedName>
        <fullName evidence="5">RanBP2-type domain-containing protein</fullName>
    </recommendedName>
</protein>
<name>A0A9N9Q147_9HELO</name>
<organism evidence="6 7">
    <name type="scientific">Hymenoscyphus albidus</name>
    <dbReference type="NCBI Taxonomy" id="595503"/>
    <lineage>
        <taxon>Eukaryota</taxon>
        <taxon>Fungi</taxon>
        <taxon>Dikarya</taxon>
        <taxon>Ascomycota</taxon>
        <taxon>Pezizomycotina</taxon>
        <taxon>Leotiomycetes</taxon>
        <taxon>Helotiales</taxon>
        <taxon>Helotiaceae</taxon>
        <taxon>Hymenoscyphus</taxon>
    </lineage>
</organism>
<gene>
    <name evidence="6" type="ORF">HYALB_00009112</name>
</gene>
<sequence length="419" mass="46511">MIIPFKASAGNYNYLYEQQSNKLLDTAPNPNPPPCTCTKSVWTLTSSTPPRDDTMPGLESSRYANASGFEYTPRPGDWNCPSCKFSNFASRTSCLRCCAGNPPPLPSQKGNLPTIGQENRYPWAGNGNGAEAEAARYQRAHTVSYPTRTEPVQCATPPESADEVGMTSYVGDELGEEIHMYSGLSTSRWAPRNHKFRGQNGGQVWTKTTQLPSPLQTTSHDYAPPANPDLGLPYEVQHYILTMTQRLLEEGCYAFATRWTLEVLQTHNLACSEAVELSEWRKLLYHHAPARALHPLSHTTLEKALANAVRIRNKAVHRHLCDNGELRRMAAQAGELMGILGDEGRRGKFVDLVEGICEWDRDTIRGVGDEERKVRLENVLRGVGERDVGGGMDWTPNEVSLEEVNEVVVRGGSDHMDID</sequence>